<proteinExistence type="predicted"/>
<protein>
    <submittedName>
        <fullName evidence="1">Trafficking protein particle complex subunit 9</fullName>
    </submittedName>
</protein>
<evidence type="ECO:0000313" key="1">
    <source>
        <dbReference type="EMBL" id="KAB1262377.1"/>
    </source>
</evidence>
<dbReference type="EMBL" id="JWIN03000019">
    <property type="protein sequence ID" value="KAB1262377.1"/>
    <property type="molecule type" value="Genomic_DNA"/>
</dbReference>
<evidence type="ECO:0000313" key="2">
    <source>
        <dbReference type="Proteomes" id="UP000299084"/>
    </source>
</evidence>
<reference evidence="1 2" key="1">
    <citation type="journal article" date="2019" name="Mol. Ecol. Resour.">
        <title>Improving Illumina assemblies with Hi-C and long reads: an example with the North African dromedary.</title>
        <authorList>
            <person name="Elbers J.P."/>
            <person name="Rogers M.F."/>
            <person name="Perelman P.L."/>
            <person name="Proskuryakova A.A."/>
            <person name="Serdyukova N.A."/>
            <person name="Johnson W.E."/>
            <person name="Horin P."/>
            <person name="Corander J."/>
            <person name="Murphy D."/>
            <person name="Burger P.A."/>
        </authorList>
    </citation>
    <scope>NUCLEOTIDE SEQUENCE [LARGE SCALE GENOMIC DNA]</scope>
    <source>
        <strain evidence="1">Drom800</strain>
        <tissue evidence="1">Blood</tissue>
    </source>
</reference>
<dbReference type="Proteomes" id="UP000299084">
    <property type="component" value="Unassembled WGS sequence"/>
</dbReference>
<keyword evidence="2" id="KW-1185">Reference proteome</keyword>
<comment type="caution">
    <text evidence="1">The sequence shown here is derived from an EMBL/GenBank/DDBJ whole genome shotgun (WGS) entry which is preliminary data.</text>
</comment>
<accession>A0A5N4CU75</accession>
<gene>
    <name evidence="1" type="ORF">Cadr_000021468</name>
</gene>
<sequence length="161" mass="17591">MPTVGCQLDRGSEAPAPSQVSAPVAARVCLPAPLQAQRWVERLPDPPQGVGLVTITDCLLDKTFEKLHVQRSCMAPGSKTLSSLPLDCMGRWSSSRPLMWPSTYKACRVVEKSVEDIIESLYIVLVSKSLDGAPDNSRDKIPLPCILFEQEDLVGLDTDSR</sequence>
<organism evidence="1 2">
    <name type="scientific">Camelus dromedarius</name>
    <name type="common">Dromedary</name>
    <name type="synonym">Arabian camel</name>
    <dbReference type="NCBI Taxonomy" id="9838"/>
    <lineage>
        <taxon>Eukaryota</taxon>
        <taxon>Metazoa</taxon>
        <taxon>Chordata</taxon>
        <taxon>Craniata</taxon>
        <taxon>Vertebrata</taxon>
        <taxon>Euteleostomi</taxon>
        <taxon>Mammalia</taxon>
        <taxon>Eutheria</taxon>
        <taxon>Laurasiatheria</taxon>
        <taxon>Artiodactyla</taxon>
        <taxon>Tylopoda</taxon>
        <taxon>Camelidae</taxon>
        <taxon>Camelus</taxon>
    </lineage>
</organism>
<name>A0A5N4CU75_CAMDR</name>
<dbReference type="AlphaFoldDB" id="A0A5N4CU75"/>